<feature type="compositionally biased region" description="Acidic residues" evidence="4">
    <location>
        <begin position="215"/>
        <end position="227"/>
    </location>
</feature>
<feature type="compositionally biased region" description="Polar residues" evidence="4">
    <location>
        <begin position="327"/>
        <end position="339"/>
    </location>
</feature>
<feature type="compositionally biased region" description="Polar residues" evidence="4">
    <location>
        <begin position="1231"/>
        <end position="1242"/>
    </location>
</feature>
<feature type="compositionally biased region" description="Basic and acidic residues" evidence="4">
    <location>
        <begin position="542"/>
        <end position="555"/>
    </location>
</feature>
<feature type="compositionally biased region" description="Polar residues" evidence="4">
    <location>
        <begin position="751"/>
        <end position="763"/>
    </location>
</feature>
<feature type="compositionally biased region" description="Polar residues" evidence="4">
    <location>
        <begin position="496"/>
        <end position="511"/>
    </location>
</feature>
<feature type="region of interest" description="Disordered" evidence="4">
    <location>
        <begin position="75"/>
        <end position="127"/>
    </location>
</feature>
<feature type="compositionally biased region" description="Basic and acidic residues" evidence="4">
    <location>
        <begin position="342"/>
        <end position="359"/>
    </location>
</feature>
<feature type="compositionally biased region" description="Basic and acidic residues" evidence="4">
    <location>
        <begin position="1244"/>
        <end position="1256"/>
    </location>
</feature>
<name>A0ABR2UXD2_9PEZI</name>
<proteinExistence type="predicted"/>
<feature type="compositionally biased region" description="Polar residues" evidence="4">
    <location>
        <begin position="1369"/>
        <end position="1379"/>
    </location>
</feature>
<evidence type="ECO:0000313" key="7">
    <source>
        <dbReference type="Proteomes" id="UP001408356"/>
    </source>
</evidence>
<feature type="compositionally biased region" description="Basic and acidic residues" evidence="4">
    <location>
        <begin position="1191"/>
        <end position="1203"/>
    </location>
</feature>
<feature type="compositionally biased region" description="Polar residues" evidence="4">
    <location>
        <begin position="601"/>
        <end position="614"/>
    </location>
</feature>
<evidence type="ECO:0000256" key="3">
    <source>
        <dbReference type="ARBA" id="ARBA00022833"/>
    </source>
</evidence>
<dbReference type="SUPFAM" id="SSF144232">
    <property type="entry name" value="HIT/MYND zinc finger-like"/>
    <property type="match status" value="1"/>
</dbReference>
<evidence type="ECO:0000259" key="5">
    <source>
        <dbReference type="Pfam" id="PF01753"/>
    </source>
</evidence>
<gene>
    <name evidence="6" type="ORF">SUNI508_01309</name>
</gene>
<dbReference type="Gene3D" id="6.10.140.2220">
    <property type="match status" value="1"/>
</dbReference>
<feature type="region of interest" description="Disordered" evidence="4">
    <location>
        <begin position="1408"/>
        <end position="1472"/>
    </location>
</feature>
<feature type="compositionally biased region" description="Low complexity" evidence="4">
    <location>
        <begin position="1411"/>
        <end position="1420"/>
    </location>
</feature>
<feature type="compositionally biased region" description="Low complexity" evidence="4">
    <location>
        <begin position="196"/>
        <end position="213"/>
    </location>
</feature>
<feature type="compositionally biased region" description="Polar residues" evidence="4">
    <location>
        <begin position="433"/>
        <end position="467"/>
    </location>
</feature>
<keyword evidence="7" id="KW-1185">Reference proteome</keyword>
<feature type="compositionally biased region" description="Polar residues" evidence="4">
    <location>
        <begin position="1335"/>
        <end position="1345"/>
    </location>
</feature>
<evidence type="ECO:0000256" key="1">
    <source>
        <dbReference type="ARBA" id="ARBA00022723"/>
    </source>
</evidence>
<feature type="region of interest" description="Disordered" evidence="4">
    <location>
        <begin position="1942"/>
        <end position="1986"/>
    </location>
</feature>
<feature type="compositionally biased region" description="Acidic residues" evidence="4">
    <location>
        <begin position="1088"/>
        <end position="1101"/>
    </location>
</feature>
<reference evidence="6 7" key="1">
    <citation type="journal article" date="2024" name="J. Plant Pathol.">
        <title>Sequence and assembly of the genome of Seiridium unicorne, isolate CBS 538.82, causal agent of cypress canker disease.</title>
        <authorList>
            <person name="Scali E."/>
            <person name="Rocca G.D."/>
            <person name="Danti R."/>
            <person name="Garbelotto M."/>
            <person name="Barberini S."/>
            <person name="Baroncelli R."/>
            <person name="Emiliani G."/>
        </authorList>
    </citation>
    <scope>NUCLEOTIDE SEQUENCE [LARGE SCALE GENOMIC DNA]</scope>
    <source>
        <strain evidence="6 7">BM-138-508</strain>
    </source>
</reference>
<dbReference type="Pfam" id="PF01753">
    <property type="entry name" value="zf-MYND"/>
    <property type="match status" value="1"/>
</dbReference>
<feature type="compositionally biased region" description="Polar residues" evidence="4">
    <location>
        <begin position="662"/>
        <end position="684"/>
    </location>
</feature>
<feature type="compositionally biased region" description="Basic and acidic residues" evidence="4">
    <location>
        <begin position="1315"/>
        <end position="1326"/>
    </location>
</feature>
<feature type="compositionally biased region" description="Basic and acidic residues" evidence="4">
    <location>
        <begin position="75"/>
        <end position="123"/>
    </location>
</feature>
<feature type="compositionally biased region" description="Basic and acidic residues" evidence="4">
    <location>
        <begin position="1346"/>
        <end position="1358"/>
    </location>
</feature>
<feature type="region of interest" description="Disordered" evidence="4">
    <location>
        <begin position="1191"/>
        <end position="1271"/>
    </location>
</feature>
<feature type="region of interest" description="Disordered" evidence="4">
    <location>
        <begin position="1067"/>
        <end position="1151"/>
    </location>
</feature>
<accession>A0ABR2UXD2</accession>
<keyword evidence="2" id="KW-0863">Zinc-finger</keyword>
<feature type="region of interest" description="Disordered" evidence="4">
    <location>
        <begin position="152"/>
        <end position="800"/>
    </location>
</feature>
<sequence>MVDVSALVQQMHDNLSAIHETLSGITTESHDAQLTELEQKRDSLLDELRSIFDKEQEEVSAKRQVELDEIKEKRRIEDEEREARRKQEDDDLQSKIDAEDLERHEKLDGDIKLIDEDTDKQMDEVEQAAKQLIDGARQKLSELEERRKEINRLIDEQLATPLPEVPTRKRTRGEKSSEDADGNEQQVVEATEEAAQEPAEAAAGDAEQPPAEAGDVPEEPTAEVNGEDGEKQAEAGEEATPATEEPNGDAGDAEEKTTDVSEIVVETPADATDGEPASMPDPPCTEEQPLDNSDKAHEAETPSPSDPAAMPPVGAEEEGDATAGEGIQQQTGPEQTSSVEAELPKEDAASDVGVEHEAGDLANSGMELVLSIPTTDSGIGLDPEVEAGKSRPASPSGSEPREPSNDGAAEGTHEGLAHDASPLEPDADKTNEDLTSSQPDPMSSCDEQPMSSDPVTQSATGDGTSENLAEDTVPSSGEEVPVAGDLANDLSREIDGSSTEDSQPQMSTSEPVETDMGNDHGGPQHGAEDISMDATTLSAVQPDHKEESVKDEVRSDSPQPVVEDLGSATPEELSTIHQEGPVESQPVDQAESSAAVGDVQGTASSEEPGTTTAELGTHSDESTTPVQDGQQLDAEACKSSTNDTSLTSDVDVADELPEVGQMTEQGDLSDATTSSHEQTLQKEQPVTPAEEFSSPVEIGVDQQLEHEGSVHTEAPEPAEPVDVLSDIVDDLLSDQQTSLPQDEHDDGELPHQTSDDVGSTSEQASKDLGAGECTDGAMETTNTLGEKEDMPAMVTSNDELHVESEELSIINEEGASINDCERSSFLDQNVTKSGNDPVEDGSIVESKDLDQQLHTPEQVREPTPDFVGSETSMPMPESPSNHQNTANHVMDADVSSDSIKGAAGSSPGSLVGNEDADELAGRSQTPVDQPQEELEPDRSLQGSLADEQVGTIPLFRANVDIPLLTNTLSDEHWGSERFRESQGDSPSNEEQQPTEEVGAERGMEYQEEAHTYPAEERSSVVSADGTEHYDLSDLGWLFAASSFYADESVEDIQYSLSDYMAGDVSRSVSVDPPVRTIPQFQPPVDNVTYEDYDETFDDDESASSHFSDEEDSGIIDSSLPEQRASREYHRQPPKAGEYDGTGWGESDVSYEYTDDSTNELHTAATPFQQPTPTQGRFDFANSFGIRMVHDAEPRGATDAEDSVKTPNLAPVTYSNAPEVSPLVLRGARPMTPNSGGLATSRRTLSRDPETPTRPTERAMAPEPVPEPELDPAMFVPRDVTHVPWHARADSVPYSIRSRSTLSSGPSSPVHSALPVDKHEPKIRDSWHGPVGSLGHSRTNTQATDRSSGEEFDPFRYDSAKPSPYDINSPRRSVQIHQPFTETKPLTETNRNSIAGSPMFQKLRNMFEAPIGSGSSSSSSSPTKSRPVSNIFIPTGRERSSSQLRESFVPLDPGHTPRHGSFRNENEDDFDERSSLLEHSAGVTTLGVEGGSIDIDLRVRQDSGSHSRPPQPPPSTPPVCCICSTRTSQRCGKCGVYYCSRDCQKEDLPYHKGVCNELSLLSSIRHPKDHVRCLRFPKGSLQPRWCFVKCSNDERMDKIVLPIFADGYQHLNDGEFLDKLITDVTSPEITDDVTTPGVTTLMLVTPRPFGGPTAGAAAFNGRSADLNVGIASLGRPGHLYPWTADAYLVVYQVKRDKDGNARVQYQDVKMEHHRPVLNFLLTNPFNPCIVPDVRDKRYRIPAIKINSVGDRLSHGLAVMDVVEVPVDLFSGYQWPSALAFMVGLPWVCRLTAAHCEILQTVDPKESDKLILRNPEAILLACVYKDPTGKGEYLPVIRSLEDIQFQKTPGTIMVIHMDGKVIYEDHIKAFNEFMGRKLRIYEGGQASIGAGWLGRKDFIAHWEKYKRRKQLSLPSPYEVFPGNIGLRDQEIDIWHARFLTLQEPDDFPSDTPSETSGGSGEAGPVDQDLTLYGSSKGAEETIGRPVVS</sequence>
<feature type="region of interest" description="Disordered" evidence="4">
    <location>
        <begin position="1296"/>
        <end position="1379"/>
    </location>
</feature>
<evidence type="ECO:0000256" key="4">
    <source>
        <dbReference type="SAM" id="MobiDB-lite"/>
    </source>
</evidence>
<feature type="compositionally biased region" description="Basic and acidic residues" evidence="4">
    <location>
        <begin position="703"/>
        <end position="714"/>
    </location>
</feature>
<feature type="compositionally biased region" description="Polar residues" evidence="4">
    <location>
        <begin position="638"/>
        <end position="648"/>
    </location>
</feature>
<dbReference type="Proteomes" id="UP001408356">
    <property type="component" value="Unassembled WGS sequence"/>
</dbReference>
<dbReference type="CDD" id="cd23024">
    <property type="entry name" value="zf-HIT_ZNHIT2-3"/>
    <property type="match status" value="1"/>
</dbReference>
<feature type="compositionally biased region" description="Basic and acidic residues" evidence="4">
    <location>
        <begin position="969"/>
        <end position="982"/>
    </location>
</feature>
<feature type="region of interest" description="Disordered" evidence="4">
    <location>
        <begin position="827"/>
        <end position="945"/>
    </location>
</feature>
<feature type="compositionally biased region" description="Low complexity" evidence="4">
    <location>
        <begin position="1296"/>
        <end position="1311"/>
    </location>
</feature>
<feature type="domain" description="MYND-type" evidence="5">
    <location>
        <begin position="1519"/>
        <end position="1554"/>
    </location>
</feature>
<keyword evidence="1" id="KW-0479">Metal-binding</keyword>
<comment type="caution">
    <text evidence="6">The sequence shown here is derived from an EMBL/GenBank/DDBJ whole genome shotgun (WGS) entry which is preliminary data.</text>
</comment>
<feature type="compositionally biased region" description="Low complexity" evidence="4">
    <location>
        <begin position="869"/>
        <end position="880"/>
    </location>
</feature>
<dbReference type="InterPro" id="IPR002893">
    <property type="entry name" value="Znf_MYND"/>
</dbReference>
<feature type="region of interest" description="Disordered" evidence="4">
    <location>
        <begin position="967"/>
        <end position="1001"/>
    </location>
</feature>
<protein>
    <recommendedName>
        <fullName evidence="5">MYND-type domain-containing protein</fullName>
    </recommendedName>
</protein>
<feature type="compositionally biased region" description="Basic and acidic residues" evidence="4">
    <location>
        <begin position="845"/>
        <end position="863"/>
    </location>
</feature>
<evidence type="ECO:0000256" key="2">
    <source>
        <dbReference type="ARBA" id="ARBA00022771"/>
    </source>
</evidence>
<dbReference type="EMBL" id="JARVKF010000330">
    <property type="protein sequence ID" value="KAK9419332.1"/>
    <property type="molecule type" value="Genomic_DNA"/>
</dbReference>
<organism evidence="6 7">
    <name type="scientific">Seiridium unicorne</name>
    <dbReference type="NCBI Taxonomy" id="138068"/>
    <lineage>
        <taxon>Eukaryota</taxon>
        <taxon>Fungi</taxon>
        <taxon>Dikarya</taxon>
        <taxon>Ascomycota</taxon>
        <taxon>Pezizomycotina</taxon>
        <taxon>Sordariomycetes</taxon>
        <taxon>Xylariomycetidae</taxon>
        <taxon>Amphisphaeriales</taxon>
        <taxon>Sporocadaceae</taxon>
        <taxon>Seiridium</taxon>
    </lineage>
</organism>
<evidence type="ECO:0000313" key="6">
    <source>
        <dbReference type="EMBL" id="KAK9419332.1"/>
    </source>
</evidence>
<keyword evidence="3" id="KW-0862">Zinc</keyword>